<dbReference type="Gene3D" id="3.30.420.40">
    <property type="match status" value="1"/>
</dbReference>
<dbReference type="GO" id="GO:0016743">
    <property type="term" value="F:carboxyl- or carbamoyltransferase activity"/>
    <property type="evidence" value="ECO:0007669"/>
    <property type="project" value="UniProtKB-UniRule"/>
</dbReference>
<name>A0A6P1ZEI7_9BACT</name>
<feature type="active site" evidence="9">
    <location>
        <position position="25"/>
    </location>
</feature>
<protein>
    <recommendedName>
        <fullName evidence="8">Carbamoyltransferase</fullName>
        <ecNumber evidence="8">6.2.-.-</ecNumber>
    </recommendedName>
</protein>
<comment type="catalytic activity">
    <reaction evidence="9">
        <text>an acyl phosphate + H2O = a carboxylate + phosphate + H(+)</text>
        <dbReference type="Rhea" id="RHEA:14965"/>
        <dbReference type="ChEBI" id="CHEBI:15377"/>
        <dbReference type="ChEBI" id="CHEBI:15378"/>
        <dbReference type="ChEBI" id="CHEBI:29067"/>
        <dbReference type="ChEBI" id="CHEBI:43474"/>
        <dbReference type="ChEBI" id="CHEBI:59918"/>
        <dbReference type="EC" id="3.6.1.7"/>
    </reaction>
</comment>
<dbReference type="Pfam" id="PF07503">
    <property type="entry name" value="zf-HYPF"/>
    <property type="match status" value="2"/>
</dbReference>
<dbReference type="GO" id="GO:0051604">
    <property type="term" value="P:protein maturation"/>
    <property type="evidence" value="ECO:0007669"/>
    <property type="project" value="TreeGrafter"/>
</dbReference>
<dbReference type="InterPro" id="IPR036046">
    <property type="entry name" value="Acylphosphatase-like_dom_sf"/>
</dbReference>
<evidence type="ECO:0000256" key="7">
    <source>
        <dbReference type="ARBA" id="ARBA00048220"/>
    </source>
</evidence>
<evidence type="ECO:0000313" key="12">
    <source>
        <dbReference type="EMBL" id="TVM30837.1"/>
    </source>
</evidence>
<dbReference type="PROSITE" id="PS51163">
    <property type="entry name" value="YRDC"/>
    <property type="match status" value="1"/>
</dbReference>
<keyword evidence="3" id="KW-0436">Ligase</keyword>
<dbReference type="PANTHER" id="PTHR42959">
    <property type="entry name" value="CARBAMOYLTRANSFERASE"/>
    <property type="match status" value="1"/>
</dbReference>
<evidence type="ECO:0000259" key="11">
    <source>
        <dbReference type="PROSITE" id="PS51163"/>
    </source>
</evidence>
<keyword evidence="9" id="KW-0378">Hydrolase</keyword>
<dbReference type="Gene3D" id="3.90.870.50">
    <property type="match status" value="1"/>
</dbReference>
<comment type="catalytic activity">
    <reaction evidence="7">
        <text>C-terminal L-cysteinyl-[HypE protein] + carbamoyl phosphate + ATP + H2O = C-terminal S-carboxamide-L-cysteinyl-[HypE protein] + AMP + phosphate + diphosphate + H(+)</text>
        <dbReference type="Rhea" id="RHEA:55636"/>
        <dbReference type="Rhea" id="RHEA-COMP:14247"/>
        <dbReference type="Rhea" id="RHEA-COMP:14392"/>
        <dbReference type="ChEBI" id="CHEBI:15377"/>
        <dbReference type="ChEBI" id="CHEBI:15378"/>
        <dbReference type="ChEBI" id="CHEBI:30616"/>
        <dbReference type="ChEBI" id="CHEBI:33019"/>
        <dbReference type="ChEBI" id="CHEBI:43474"/>
        <dbReference type="ChEBI" id="CHEBI:58228"/>
        <dbReference type="ChEBI" id="CHEBI:76913"/>
        <dbReference type="ChEBI" id="CHEBI:139126"/>
        <dbReference type="ChEBI" id="CHEBI:456215"/>
    </reaction>
</comment>
<evidence type="ECO:0000256" key="5">
    <source>
        <dbReference type="ARBA" id="ARBA00022771"/>
    </source>
</evidence>
<gene>
    <name evidence="12" type="primary">hypF</name>
    <name evidence="12" type="ORF">DQK91_19875</name>
</gene>
<organism evidence="12 13">
    <name type="scientific">Oceanidesulfovibrio marinus</name>
    <dbReference type="NCBI Taxonomy" id="370038"/>
    <lineage>
        <taxon>Bacteria</taxon>
        <taxon>Pseudomonadati</taxon>
        <taxon>Thermodesulfobacteriota</taxon>
        <taxon>Desulfovibrionia</taxon>
        <taxon>Desulfovibrionales</taxon>
        <taxon>Desulfovibrionaceae</taxon>
        <taxon>Oceanidesulfovibrio</taxon>
    </lineage>
</organism>
<proteinExistence type="inferred from homology"/>
<feature type="domain" description="YrdC-like" evidence="11">
    <location>
        <begin position="212"/>
        <end position="423"/>
    </location>
</feature>
<dbReference type="InterPro" id="IPR041440">
    <property type="entry name" value="HypF_C"/>
</dbReference>
<evidence type="ECO:0000256" key="9">
    <source>
        <dbReference type="PROSITE-ProRule" id="PRU00520"/>
    </source>
</evidence>
<dbReference type="InterPro" id="IPR001792">
    <property type="entry name" value="Acylphosphatase-like_dom"/>
</dbReference>
<dbReference type="Pfam" id="PF17788">
    <property type="entry name" value="HypF_C"/>
    <property type="match status" value="1"/>
</dbReference>
<dbReference type="Gene3D" id="3.30.110.120">
    <property type="match status" value="1"/>
</dbReference>
<dbReference type="InterPro" id="IPR011125">
    <property type="entry name" value="Znf_HypF"/>
</dbReference>
<dbReference type="Gene3D" id="3.30.420.360">
    <property type="match status" value="1"/>
</dbReference>
<dbReference type="GO" id="GO:0016874">
    <property type="term" value="F:ligase activity"/>
    <property type="evidence" value="ECO:0007669"/>
    <property type="project" value="UniProtKB-UniRule"/>
</dbReference>
<dbReference type="NCBIfam" id="TIGR00143">
    <property type="entry name" value="hypF"/>
    <property type="match status" value="1"/>
</dbReference>
<dbReference type="InterPro" id="IPR051060">
    <property type="entry name" value="Carbamoyltrans_HypF-like"/>
</dbReference>
<evidence type="ECO:0000313" key="13">
    <source>
        <dbReference type="Proteomes" id="UP000434052"/>
    </source>
</evidence>
<dbReference type="GO" id="GO:0008270">
    <property type="term" value="F:zinc ion binding"/>
    <property type="evidence" value="ECO:0007669"/>
    <property type="project" value="UniProtKB-KW"/>
</dbReference>
<accession>A0A6P1ZEI7</accession>
<reference evidence="12 13" key="1">
    <citation type="submission" date="2018-06" db="EMBL/GenBank/DDBJ databases">
        <title>Complete genome of Desulfovibrio marinus P48SEP.</title>
        <authorList>
            <person name="Crispim J.S."/>
            <person name="Vidigal P.M.P."/>
            <person name="Silva L.C.F."/>
            <person name="Araujo L.C."/>
            <person name="Laguardia C.N."/>
            <person name="Dias R.S."/>
            <person name="Sousa M.P."/>
            <person name="Paula S.O."/>
            <person name="Silva C."/>
        </authorList>
    </citation>
    <scope>NUCLEOTIDE SEQUENCE [LARGE SCALE GENOMIC DNA]</scope>
    <source>
        <strain evidence="12 13">P48SEP</strain>
    </source>
</reference>
<keyword evidence="5" id="KW-0863">Zinc-finger</keyword>
<dbReference type="SUPFAM" id="SSF54975">
    <property type="entry name" value="Acylphosphatase/BLUF domain-like"/>
    <property type="match status" value="1"/>
</dbReference>
<dbReference type="Pfam" id="PF01300">
    <property type="entry name" value="Sua5_yciO_yrdC"/>
    <property type="match status" value="1"/>
</dbReference>
<evidence type="ECO:0000259" key="10">
    <source>
        <dbReference type="PROSITE" id="PS51160"/>
    </source>
</evidence>
<dbReference type="AlphaFoldDB" id="A0A6P1ZEI7"/>
<dbReference type="Pfam" id="PF00708">
    <property type="entry name" value="Acylphosphatase"/>
    <property type="match status" value="1"/>
</dbReference>
<feature type="active site" evidence="9">
    <location>
        <position position="43"/>
    </location>
</feature>
<dbReference type="PANTHER" id="PTHR42959:SF1">
    <property type="entry name" value="CARBAMOYLTRANSFERASE HYPF"/>
    <property type="match status" value="1"/>
</dbReference>
<evidence type="ECO:0000256" key="8">
    <source>
        <dbReference type="PIRNR" id="PIRNR006256"/>
    </source>
</evidence>
<dbReference type="GO" id="GO:0003998">
    <property type="term" value="F:acylphosphatase activity"/>
    <property type="evidence" value="ECO:0007669"/>
    <property type="project" value="UniProtKB-EC"/>
</dbReference>
<evidence type="ECO:0000256" key="2">
    <source>
        <dbReference type="ARBA" id="ARBA00008097"/>
    </source>
</evidence>
<dbReference type="OrthoDB" id="9808093at2"/>
<evidence type="ECO:0000256" key="3">
    <source>
        <dbReference type="ARBA" id="ARBA00022598"/>
    </source>
</evidence>
<keyword evidence="4" id="KW-0479">Metal-binding</keyword>
<dbReference type="PIRSF" id="PIRSF006256">
    <property type="entry name" value="CMPcnvr_hdrg_mat"/>
    <property type="match status" value="1"/>
</dbReference>
<feature type="domain" description="Acylphosphatase-like" evidence="10">
    <location>
        <begin position="10"/>
        <end position="101"/>
    </location>
</feature>
<keyword evidence="6" id="KW-0862">Zinc</keyword>
<dbReference type="PROSITE" id="PS00150">
    <property type="entry name" value="ACYLPHOSPHATASE_1"/>
    <property type="match status" value="1"/>
</dbReference>
<dbReference type="GO" id="GO:0003725">
    <property type="term" value="F:double-stranded RNA binding"/>
    <property type="evidence" value="ECO:0007669"/>
    <property type="project" value="InterPro"/>
</dbReference>
<dbReference type="Proteomes" id="UP000434052">
    <property type="component" value="Unassembled WGS sequence"/>
</dbReference>
<keyword evidence="12" id="KW-0808">Transferase</keyword>
<dbReference type="SUPFAM" id="SSF55821">
    <property type="entry name" value="YrdC/RibB"/>
    <property type="match status" value="1"/>
</dbReference>
<dbReference type="InterPro" id="IPR017945">
    <property type="entry name" value="DHBP_synth_RibB-like_a/b_dom"/>
</dbReference>
<dbReference type="PROSITE" id="PS51160">
    <property type="entry name" value="ACYLPHOSPHATASE_3"/>
    <property type="match status" value="1"/>
</dbReference>
<dbReference type="RefSeq" id="WP_144307158.1">
    <property type="nucleotide sequence ID" value="NZ_QMIF01000019.1"/>
</dbReference>
<dbReference type="InterPro" id="IPR055128">
    <property type="entry name" value="HypF_C_2"/>
</dbReference>
<dbReference type="Pfam" id="PF22521">
    <property type="entry name" value="HypF_C_2"/>
    <property type="match status" value="1"/>
</dbReference>
<dbReference type="InterPro" id="IPR004421">
    <property type="entry name" value="Carbamoyltransferase_HypF"/>
</dbReference>
<comment type="caution">
    <text evidence="12">The sequence shown here is derived from an EMBL/GenBank/DDBJ whole genome shotgun (WGS) entry which is preliminary data.</text>
</comment>
<comment type="similarity">
    <text evidence="2 8">Belongs to the carbamoyltransferase HypF family.</text>
</comment>
<evidence type="ECO:0000256" key="4">
    <source>
        <dbReference type="ARBA" id="ARBA00022723"/>
    </source>
</evidence>
<comment type="pathway">
    <text evidence="1">Protein modification; [NiFe] hydrogenase maturation.</text>
</comment>
<sequence>MPNGFLPYEKRRFVVTGQVQGVGFRPFVYRIAVERGLAGFVKNTPEGVVIEITGPAVDAASFGHALRTEIPPLARIVSLDEEAQEVKPPDAPTEGGFQILKSDQGEGHAVLISPDTATCADCLAEMADPNDRRYLYPFTNCTNCGPRYTITRSIPYDRATTSMACFPLCEECAAEYENPLDRRFHAQPNACPVCGPRVWLQEADGMPVCQGQDALREVARRLAAGTIAAIKGLGGFHLACDATNESAVQLLRERKHRPHKPLAVMVPDIEAAAAYVFIDESAARLLTGPVRPIALLPRASGPAGGKALAASIATDTDLVGVMLPYTPLHHVLFRYLREAGGGSHPALVMTSGNLSDEPIALGNREALYRLADIADCFLLHDRDILIRTDDSVVMPLTPDDALGMPKDAAEPGPPLIYFRRARGYTPSPVDIQNLDDRTDGVPTVLGVGPELKNTICLTKGSQAFLSQHIGDLENLETMGFFREIITHLAAILQVSPAIVVHDLHPNFLATRWAVEESGLPAHGLQHHVAHIHAVLAEHRFRGAALGLALDGTGLGEDGTLWGGEALFVDTEALTHERVAHFSPILLPGGDAAVKEPWRIAQSMLHSLGITEPSGRPWPWLDEFGPMSRMLPQMLEKKINAPITTSCGRLFDGVAAMLGLANTASYEGQAAIRLEGAQDYSETSAYPCAVSADGNLDTLALFAMAHQDWATGVSAGVISRRFHLGLIRGLADWAAHHTGRLGLERVALSGGVFQNRTLALALPKALADRGLIPLVHGFVPPNDGCIALGQAAWGRLLLVKNG</sequence>
<dbReference type="InterPro" id="IPR017968">
    <property type="entry name" value="Acylphosphatase_CS"/>
</dbReference>
<evidence type="ECO:0000256" key="1">
    <source>
        <dbReference type="ARBA" id="ARBA00004711"/>
    </source>
</evidence>
<evidence type="ECO:0000256" key="6">
    <source>
        <dbReference type="ARBA" id="ARBA00022833"/>
    </source>
</evidence>
<dbReference type="EC" id="6.2.-.-" evidence="8"/>
<dbReference type="InterPro" id="IPR006070">
    <property type="entry name" value="Sua5-like_dom"/>
</dbReference>
<dbReference type="UniPathway" id="UPA00335"/>
<dbReference type="EMBL" id="QMIF01000019">
    <property type="protein sequence ID" value="TVM30837.1"/>
    <property type="molecule type" value="Genomic_DNA"/>
</dbReference>